<keyword evidence="3" id="KW-1185">Reference proteome</keyword>
<name>A0ABQ8G4J1_9PEZI</name>
<dbReference type="Proteomes" id="UP000774617">
    <property type="component" value="Unassembled WGS sequence"/>
</dbReference>
<feature type="compositionally biased region" description="Acidic residues" evidence="1">
    <location>
        <begin position="230"/>
        <end position="260"/>
    </location>
</feature>
<protein>
    <recommendedName>
        <fullName evidence="4">Chromo domain-containing protein</fullName>
    </recommendedName>
</protein>
<feature type="compositionally biased region" description="Polar residues" evidence="1">
    <location>
        <begin position="454"/>
        <end position="464"/>
    </location>
</feature>
<evidence type="ECO:0000256" key="1">
    <source>
        <dbReference type="SAM" id="MobiDB-lite"/>
    </source>
</evidence>
<feature type="compositionally biased region" description="Basic and acidic residues" evidence="1">
    <location>
        <begin position="216"/>
        <end position="229"/>
    </location>
</feature>
<reference evidence="2 3" key="1">
    <citation type="journal article" date="2021" name="Nat. Commun.">
        <title>Genetic determinants of endophytism in the Arabidopsis root mycobiome.</title>
        <authorList>
            <person name="Mesny F."/>
            <person name="Miyauchi S."/>
            <person name="Thiergart T."/>
            <person name="Pickel B."/>
            <person name="Atanasova L."/>
            <person name="Karlsson M."/>
            <person name="Huettel B."/>
            <person name="Barry K.W."/>
            <person name="Haridas S."/>
            <person name="Chen C."/>
            <person name="Bauer D."/>
            <person name="Andreopoulos W."/>
            <person name="Pangilinan J."/>
            <person name="LaButti K."/>
            <person name="Riley R."/>
            <person name="Lipzen A."/>
            <person name="Clum A."/>
            <person name="Drula E."/>
            <person name="Henrissat B."/>
            <person name="Kohler A."/>
            <person name="Grigoriev I.V."/>
            <person name="Martin F.M."/>
            <person name="Hacquard S."/>
        </authorList>
    </citation>
    <scope>NUCLEOTIDE SEQUENCE [LARGE SCALE GENOMIC DNA]</scope>
    <source>
        <strain evidence="2 3">MPI-SDFR-AT-0080</strain>
    </source>
</reference>
<feature type="compositionally biased region" description="Pro residues" evidence="1">
    <location>
        <begin position="427"/>
        <end position="438"/>
    </location>
</feature>
<gene>
    <name evidence="2" type="ORF">B0J12DRAFT_787346</name>
</gene>
<feature type="compositionally biased region" description="Polar residues" evidence="1">
    <location>
        <begin position="412"/>
        <end position="422"/>
    </location>
</feature>
<feature type="compositionally biased region" description="Polar residues" evidence="1">
    <location>
        <begin position="1"/>
        <end position="21"/>
    </location>
</feature>
<sequence>MERSHTGSQSVDTALQQQSVGGQKRVHSASPTTSSEPPEGMRRPASSKKFKTATAGQDTPMADEGTGGTAQQRFSGVGAGRPPATFRPRNLLLSKTRALLSKGGEEEETPAARLREKAKKSTADDADTAKFDAAPESPGPHTGVAQASSSCEPPTGPSDGGAPGNPMDPVPGFEDAPSGTKSSRDESPLERSTGEPRRSNRLRHYASSTASYTSRPTRESSYRGTFRDIDSDDGEQEQEEEEEDEEDEDEEGKEEEEEDTWNAKYCLSIRPFEWDGRDLQGLPPCDQCETLLEWEGNWKPTWEPLSLNARECLPIAKYMHVLEPTQRPNDYAFPEGFNHAGRKIPRYEMWNELVSAREQAAQKYPGMYFVTVSDGEEEDSEEEDPALSSDGPDNNSVDAELDDEGLEPMPSQAAQSHSPQEHSSTQPQPPSRSPPPPSIDSSTPGPRHRGRSQGPETDTVSGYVSINPYGSEIELLTIH</sequence>
<feature type="compositionally biased region" description="Acidic residues" evidence="1">
    <location>
        <begin position="374"/>
        <end position="385"/>
    </location>
</feature>
<dbReference type="EMBL" id="JAGTJR010000020">
    <property type="protein sequence ID" value="KAH7044554.1"/>
    <property type="molecule type" value="Genomic_DNA"/>
</dbReference>
<evidence type="ECO:0000313" key="2">
    <source>
        <dbReference type="EMBL" id="KAH7044554.1"/>
    </source>
</evidence>
<evidence type="ECO:0000313" key="3">
    <source>
        <dbReference type="Proteomes" id="UP000774617"/>
    </source>
</evidence>
<proteinExistence type="predicted"/>
<feature type="compositionally biased region" description="Basic and acidic residues" evidence="1">
    <location>
        <begin position="113"/>
        <end position="130"/>
    </location>
</feature>
<evidence type="ECO:0008006" key="4">
    <source>
        <dbReference type="Google" id="ProtNLM"/>
    </source>
</evidence>
<feature type="region of interest" description="Disordered" evidence="1">
    <location>
        <begin position="1"/>
        <end position="260"/>
    </location>
</feature>
<organism evidence="2 3">
    <name type="scientific">Macrophomina phaseolina</name>
    <dbReference type="NCBI Taxonomy" id="35725"/>
    <lineage>
        <taxon>Eukaryota</taxon>
        <taxon>Fungi</taxon>
        <taxon>Dikarya</taxon>
        <taxon>Ascomycota</taxon>
        <taxon>Pezizomycotina</taxon>
        <taxon>Dothideomycetes</taxon>
        <taxon>Dothideomycetes incertae sedis</taxon>
        <taxon>Botryosphaeriales</taxon>
        <taxon>Botryosphaeriaceae</taxon>
        <taxon>Macrophomina</taxon>
    </lineage>
</organism>
<comment type="caution">
    <text evidence="2">The sequence shown here is derived from an EMBL/GenBank/DDBJ whole genome shotgun (WGS) entry which is preliminary data.</text>
</comment>
<accession>A0ABQ8G4J1</accession>
<feature type="region of interest" description="Disordered" evidence="1">
    <location>
        <begin position="374"/>
        <end position="465"/>
    </location>
</feature>
<feature type="compositionally biased region" description="Basic and acidic residues" evidence="1">
    <location>
        <begin position="182"/>
        <end position="198"/>
    </location>
</feature>
<feature type="compositionally biased region" description="Polar residues" evidence="1">
    <location>
        <begin position="206"/>
        <end position="215"/>
    </location>
</feature>